<dbReference type="InterPro" id="IPR051396">
    <property type="entry name" value="Bact_Antivir_Def_Nuclease"/>
</dbReference>
<dbReference type="InterPro" id="IPR022532">
    <property type="entry name" value="DUF3696"/>
</dbReference>
<evidence type="ECO:0000259" key="2">
    <source>
        <dbReference type="Pfam" id="PF13175"/>
    </source>
</evidence>
<name>A0A4R5CPA0_9FLAO</name>
<feature type="domain" description="DUF3696" evidence="1">
    <location>
        <begin position="542"/>
        <end position="589"/>
    </location>
</feature>
<sequence>MIKKIGVENFRVFKEFTEFEIRPLTLLVGPNNAGKSSFTKLLLLLKNGVSKLNFEEGLHNLESFEKVLNWENDNKFLKIRYDNQLIFLDDSFFVDVLYAPFGTSNEIVAFNIANKEASLFSINLTSDVENKNTIYRLNLNIDLMMNLLYHNEKTNFSKVSDNRELYIPGAPEIGELGGSVKIYEGDLSIENYEEIYKSIEGYGFEETDLEYNSPIGKIVLKHEIRKLEKDFLLYDIFIKGIKATQYHREEIIEQQKLKFSKVNFYSNYPLIYQLSSCLNNANEQVKLEIKDYFSKSLKEENIEIKETRLGRLFLTEKLFESASDNSYFKNKKINYQKTFFQQFDNFMKGLAEDFNTIEYLSANRGSQKRILSNKSENDIDKIVLDFFNKSDKNRIYLEKIFTVLEIPGKLTVERFENVISVVYLTVNDKKIALSDVGFGYSQLIPIILKLATLLPSIHNPSKVFNPGEHQENIYKSREYGENKTLIIEEPEANLHPSLQSKLADLLVATIEYYPYINFVIETHSEYLIRKLQFLTANKSVTTDKSIIYYFNADKYVTANEPKVKPIEIRANGNLSDTFGPGFYDETSRLQFDLMKLSQEQNN</sequence>
<dbReference type="PANTHER" id="PTHR43581">
    <property type="entry name" value="ATP/GTP PHOSPHATASE"/>
    <property type="match status" value="1"/>
</dbReference>
<gene>
    <name evidence="3" type="ORF">E0F98_15425</name>
</gene>
<feature type="domain" description="Endonuclease GajA/Old nuclease/RecF-like AAA" evidence="2">
    <location>
        <begin position="1"/>
        <end position="528"/>
    </location>
</feature>
<protein>
    <submittedName>
        <fullName evidence="3">DUF3696 domain-containing protein</fullName>
    </submittedName>
</protein>
<dbReference type="Gene3D" id="3.40.50.300">
    <property type="entry name" value="P-loop containing nucleotide triphosphate hydrolases"/>
    <property type="match status" value="2"/>
</dbReference>
<organism evidence="3 4">
    <name type="scientific">Flavobacterium hiemivividum</name>
    <dbReference type="NCBI Taxonomy" id="2541734"/>
    <lineage>
        <taxon>Bacteria</taxon>
        <taxon>Pseudomonadati</taxon>
        <taxon>Bacteroidota</taxon>
        <taxon>Flavobacteriia</taxon>
        <taxon>Flavobacteriales</taxon>
        <taxon>Flavobacteriaceae</taxon>
        <taxon>Flavobacterium</taxon>
    </lineage>
</organism>
<dbReference type="InterPro" id="IPR027417">
    <property type="entry name" value="P-loop_NTPase"/>
</dbReference>
<dbReference type="Pfam" id="PF13175">
    <property type="entry name" value="AAA_15"/>
    <property type="match status" value="1"/>
</dbReference>
<reference evidence="3 4" key="1">
    <citation type="submission" date="2019-03" db="EMBL/GenBank/DDBJ databases">
        <title>Flavobacterium TSA-D2 sp. nov., isolated from arctic soil.</title>
        <authorList>
            <person name="Chaudhary D.K."/>
        </authorList>
    </citation>
    <scope>NUCLEOTIDE SEQUENCE [LARGE SCALE GENOMIC DNA]</scope>
    <source>
        <strain evidence="3 4">TSA-D2</strain>
    </source>
</reference>
<evidence type="ECO:0000259" key="1">
    <source>
        <dbReference type="Pfam" id="PF12476"/>
    </source>
</evidence>
<comment type="caution">
    <text evidence="3">The sequence shown here is derived from an EMBL/GenBank/DDBJ whole genome shotgun (WGS) entry which is preliminary data.</text>
</comment>
<dbReference type="RefSeq" id="WP_132113065.1">
    <property type="nucleotide sequence ID" value="NZ_SMFO01000018.1"/>
</dbReference>
<dbReference type="PANTHER" id="PTHR43581:SF4">
    <property type="entry name" value="ATP_GTP PHOSPHATASE"/>
    <property type="match status" value="1"/>
</dbReference>
<evidence type="ECO:0000313" key="4">
    <source>
        <dbReference type="Proteomes" id="UP000294597"/>
    </source>
</evidence>
<keyword evidence="4" id="KW-1185">Reference proteome</keyword>
<dbReference type="SUPFAM" id="SSF52540">
    <property type="entry name" value="P-loop containing nucleoside triphosphate hydrolases"/>
    <property type="match status" value="1"/>
</dbReference>
<dbReference type="AlphaFoldDB" id="A0A4R5CPA0"/>
<accession>A0A4R5CPA0</accession>
<dbReference type="InterPro" id="IPR041685">
    <property type="entry name" value="AAA_GajA/Old/RecF-like"/>
</dbReference>
<proteinExistence type="predicted"/>
<dbReference type="Proteomes" id="UP000294597">
    <property type="component" value="Unassembled WGS sequence"/>
</dbReference>
<dbReference type="Pfam" id="PF12476">
    <property type="entry name" value="DUF3696"/>
    <property type="match status" value="1"/>
</dbReference>
<evidence type="ECO:0000313" key="3">
    <source>
        <dbReference type="EMBL" id="TDE01130.1"/>
    </source>
</evidence>
<dbReference type="EMBL" id="SMFO01000018">
    <property type="protein sequence ID" value="TDE01130.1"/>
    <property type="molecule type" value="Genomic_DNA"/>
</dbReference>